<comment type="caution">
    <text evidence="5">The sequence shown here is derived from an EMBL/GenBank/DDBJ whole genome shotgun (WGS) entry which is preliminary data.</text>
</comment>
<dbReference type="RefSeq" id="WP_209602414.1">
    <property type="nucleotide sequence ID" value="NZ_JAGILA010000003.1"/>
</dbReference>
<dbReference type="PANTHER" id="PTHR43132:SF2">
    <property type="entry name" value="ARSENICAL RESISTANCE OPERON REPRESSOR ARSR-RELATED"/>
    <property type="match status" value="1"/>
</dbReference>
<dbReference type="CDD" id="cd00090">
    <property type="entry name" value="HTH_ARSR"/>
    <property type="match status" value="1"/>
</dbReference>
<evidence type="ECO:0000256" key="2">
    <source>
        <dbReference type="ARBA" id="ARBA00023125"/>
    </source>
</evidence>
<dbReference type="GO" id="GO:0003677">
    <property type="term" value="F:DNA binding"/>
    <property type="evidence" value="ECO:0007669"/>
    <property type="project" value="UniProtKB-KW"/>
</dbReference>
<gene>
    <name evidence="5" type="ORF">J2Z31_003114</name>
</gene>
<sequence length="123" mass="13731">MEQEEAILALAALAQSTRLETFRLLVRHEPEGLPAGDIARALAIPHNTMSTHLNILARARLVSSERRSRLIVYRAEMQRLREMTLFLLKDCCGGNASLCAPLIEELEPCCAKEEVSRCPENST</sequence>
<organism evidence="5 6">
    <name type="scientific">Sinorhizobium kostiense</name>
    <dbReference type="NCBI Taxonomy" id="76747"/>
    <lineage>
        <taxon>Bacteria</taxon>
        <taxon>Pseudomonadati</taxon>
        <taxon>Pseudomonadota</taxon>
        <taxon>Alphaproteobacteria</taxon>
        <taxon>Hyphomicrobiales</taxon>
        <taxon>Rhizobiaceae</taxon>
        <taxon>Sinorhizobium/Ensifer group</taxon>
        <taxon>Sinorhizobium</taxon>
    </lineage>
</organism>
<dbReference type="InterPro" id="IPR036388">
    <property type="entry name" value="WH-like_DNA-bd_sf"/>
</dbReference>
<dbReference type="SMART" id="SM00418">
    <property type="entry name" value="HTH_ARSR"/>
    <property type="match status" value="1"/>
</dbReference>
<dbReference type="Gene3D" id="1.10.10.10">
    <property type="entry name" value="Winged helix-like DNA-binding domain superfamily/Winged helix DNA-binding domain"/>
    <property type="match status" value="1"/>
</dbReference>
<protein>
    <submittedName>
        <fullName evidence="5">DNA-binding transcriptional ArsR family regulator</fullName>
    </submittedName>
</protein>
<evidence type="ECO:0000256" key="3">
    <source>
        <dbReference type="ARBA" id="ARBA00023163"/>
    </source>
</evidence>
<name>A0ABS4R126_9HYPH</name>
<keyword evidence="6" id="KW-1185">Reference proteome</keyword>
<evidence type="ECO:0000259" key="4">
    <source>
        <dbReference type="PROSITE" id="PS50987"/>
    </source>
</evidence>
<dbReference type="NCBIfam" id="NF033788">
    <property type="entry name" value="HTH_metalloreg"/>
    <property type="match status" value="1"/>
</dbReference>
<keyword evidence="2 5" id="KW-0238">DNA-binding</keyword>
<evidence type="ECO:0000313" key="5">
    <source>
        <dbReference type="EMBL" id="MBP2236600.1"/>
    </source>
</evidence>
<dbReference type="InterPro" id="IPR011991">
    <property type="entry name" value="ArsR-like_HTH"/>
</dbReference>
<dbReference type="SUPFAM" id="SSF46785">
    <property type="entry name" value="Winged helix' DNA-binding domain"/>
    <property type="match status" value="1"/>
</dbReference>
<dbReference type="Pfam" id="PF12840">
    <property type="entry name" value="HTH_20"/>
    <property type="match status" value="1"/>
</dbReference>
<feature type="domain" description="HTH arsR-type" evidence="4">
    <location>
        <begin position="1"/>
        <end position="95"/>
    </location>
</feature>
<accession>A0ABS4R126</accession>
<dbReference type="InterPro" id="IPR051011">
    <property type="entry name" value="Metal_resp_trans_reg"/>
</dbReference>
<proteinExistence type="predicted"/>
<dbReference type="InterPro" id="IPR036390">
    <property type="entry name" value="WH_DNA-bd_sf"/>
</dbReference>
<evidence type="ECO:0000313" key="6">
    <source>
        <dbReference type="Proteomes" id="UP000730739"/>
    </source>
</evidence>
<reference evidence="5 6" key="1">
    <citation type="submission" date="2021-03" db="EMBL/GenBank/DDBJ databases">
        <title>Genomic Encyclopedia of Type Strains, Phase IV (KMG-IV): sequencing the most valuable type-strain genomes for metagenomic binning, comparative biology and taxonomic classification.</title>
        <authorList>
            <person name="Goeker M."/>
        </authorList>
    </citation>
    <scope>NUCLEOTIDE SEQUENCE [LARGE SCALE GENOMIC DNA]</scope>
    <source>
        <strain evidence="5 6">DSM 13372</strain>
    </source>
</reference>
<keyword evidence="1" id="KW-0805">Transcription regulation</keyword>
<evidence type="ECO:0000256" key="1">
    <source>
        <dbReference type="ARBA" id="ARBA00023015"/>
    </source>
</evidence>
<dbReference type="PANTHER" id="PTHR43132">
    <property type="entry name" value="ARSENICAL RESISTANCE OPERON REPRESSOR ARSR-RELATED"/>
    <property type="match status" value="1"/>
</dbReference>
<keyword evidence="3" id="KW-0804">Transcription</keyword>
<dbReference type="Proteomes" id="UP000730739">
    <property type="component" value="Unassembled WGS sequence"/>
</dbReference>
<dbReference type="PROSITE" id="PS50987">
    <property type="entry name" value="HTH_ARSR_2"/>
    <property type="match status" value="1"/>
</dbReference>
<dbReference type="InterPro" id="IPR001845">
    <property type="entry name" value="HTH_ArsR_DNA-bd_dom"/>
</dbReference>
<dbReference type="EMBL" id="JAGILA010000003">
    <property type="protein sequence ID" value="MBP2236600.1"/>
    <property type="molecule type" value="Genomic_DNA"/>
</dbReference>